<evidence type="ECO:0000313" key="1">
    <source>
        <dbReference type="EMBL" id="GAA4226595.1"/>
    </source>
</evidence>
<dbReference type="EMBL" id="BAABAS010000004">
    <property type="protein sequence ID" value="GAA4226595.1"/>
    <property type="molecule type" value="Genomic_DNA"/>
</dbReference>
<dbReference type="Pfam" id="PF05120">
    <property type="entry name" value="GvpG"/>
    <property type="match status" value="1"/>
</dbReference>
<dbReference type="InterPro" id="IPR007804">
    <property type="entry name" value="GvpG"/>
</dbReference>
<comment type="caution">
    <text evidence="1">The sequence shown here is derived from an EMBL/GenBank/DDBJ whole genome shotgun (WGS) entry which is preliminary data.</text>
</comment>
<gene>
    <name evidence="1" type="ORF">GCM10022254_12080</name>
</gene>
<dbReference type="Proteomes" id="UP001501710">
    <property type="component" value="Unassembled WGS sequence"/>
</dbReference>
<name>A0ABP8BUF8_9ACTN</name>
<dbReference type="RefSeq" id="WP_344891051.1">
    <property type="nucleotide sequence ID" value="NZ_BAABAS010000004.1"/>
</dbReference>
<proteinExistence type="predicted"/>
<organism evidence="1 2">
    <name type="scientific">Actinomadura meridiana</name>
    <dbReference type="NCBI Taxonomy" id="559626"/>
    <lineage>
        <taxon>Bacteria</taxon>
        <taxon>Bacillati</taxon>
        <taxon>Actinomycetota</taxon>
        <taxon>Actinomycetes</taxon>
        <taxon>Streptosporangiales</taxon>
        <taxon>Thermomonosporaceae</taxon>
        <taxon>Actinomadura</taxon>
    </lineage>
</organism>
<accession>A0ABP8BUF8</accession>
<sequence>MGLFTGLLTLPLAPVRGVTWLAEVLTEQAEAHLYDPGRIAAELQDVADQAAAGQLTEQEAAAREEDLIARLNEGRARRGGTAPGAP</sequence>
<protein>
    <submittedName>
        <fullName evidence="1">Gas vesicle protein GvpG</fullName>
    </submittedName>
</protein>
<reference evidence="2" key="1">
    <citation type="journal article" date="2019" name="Int. J. Syst. Evol. Microbiol.">
        <title>The Global Catalogue of Microorganisms (GCM) 10K type strain sequencing project: providing services to taxonomists for standard genome sequencing and annotation.</title>
        <authorList>
            <consortium name="The Broad Institute Genomics Platform"/>
            <consortium name="The Broad Institute Genome Sequencing Center for Infectious Disease"/>
            <person name="Wu L."/>
            <person name="Ma J."/>
        </authorList>
    </citation>
    <scope>NUCLEOTIDE SEQUENCE [LARGE SCALE GENOMIC DNA]</scope>
    <source>
        <strain evidence="2">JCM 17440</strain>
    </source>
</reference>
<keyword evidence="2" id="KW-1185">Reference proteome</keyword>
<evidence type="ECO:0000313" key="2">
    <source>
        <dbReference type="Proteomes" id="UP001501710"/>
    </source>
</evidence>